<comment type="caution">
    <text evidence="5">The sequence shown here is derived from an EMBL/GenBank/DDBJ whole genome shotgun (WGS) entry which is preliminary data.</text>
</comment>
<dbReference type="Proteomes" id="UP001176517">
    <property type="component" value="Unassembled WGS sequence"/>
</dbReference>
<feature type="domain" description="FAM192A/Fyv6 N-terminal" evidence="4">
    <location>
        <begin position="35"/>
        <end position="145"/>
    </location>
</feature>
<dbReference type="EMBL" id="JAPDMZ010000008">
    <property type="protein sequence ID" value="KAK0557074.1"/>
    <property type="molecule type" value="Genomic_DNA"/>
</dbReference>
<dbReference type="PANTHER" id="PTHR13495">
    <property type="entry name" value="NEFA-INTERACTING NUCLEAR PROTEIN NIP30"/>
    <property type="match status" value="1"/>
</dbReference>
<protein>
    <recommendedName>
        <fullName evidence="4">FAM192A/Fyv6 N-terminal domain-containing protein</fullName>
    </recommendedName>
</protein>
<evidence type="ECO:0000256" key="3">
    <source>
        <dbReference type="SAM" id="MobiDB-lite"/>
    </source>
</evidence>
<gene>
    <name evidence="5" type="ORF">OC846_000721</name>
</gene>
<feature type="region of interest" description="Disordered" evidence="3">
    <location>
        <begin position="145"/>
        <end position="259"/>
    </location>
</feature>
<dbReference type="Pfam" id="PF10187">
    <property type="entry name" value="FAM192A_Fyv6_N"/>
    <property type="match status" value="1"/>
</dbReference>
<evidence type="ECO:0000313" key="6">
    <source>
        <dbReference type="Proteomes" id="UP001176517"/>
    </source>
</evidence>
<reference evidence="5" key="1">
    <citation type="journal article" date="2023" name="PhytoFront">
        <title>Draft Genome Resources of Seven Strains of Tilletia horrida, Causal Agent of Kernel Smut of Rice.</title>
        <authorList>
            <person name="Khanal S."/>
            <person name="Antony Babu S."/>
            <person name="Zhou X.G."/>
        </authorList>
    </citation>
    <scope>NUCLEOTIDE SEQUENCE</scope>
    <source>
        <strain evidence="5">TX6</strain>
    </source>
</reference>
<dbReference type="InterPro" id="IPR039845">
    <property type="entry name" value="FAM192A"/>
</dbReference>
<dbReference type="PANTHER" id="PTHR13495:SF0">
    <property type="entry name" value="PSME3-INTERACTING PROTEIN"/>
    <property type="match status" value="1"/>
</dbReference>
<keyword evidence="6" id="KW-1185">Reference proteome</keyword>
<name>A0AAN6GTZ7_9BASI</name>
<evidence type="ECO:0000313" key="5">
    <source>
        <dbReference type="EMBL" id="KAK0557074.1"/>
    </source>
</evidence>
<proteinExistence type="predicted"/>
<dbReference type="InterPro" id="IPR019331">
    <property type="entry name" value="FAM192A/Fyv6_N"/>
</dbReference>
<sequence>MADLSQHALQQLNLDPSLIRMTDPFKPAPSVASRFVSQTELSEAQAKREADVRAAYARLGQEPPAEALAAARGGAAEYDPRSLYERLQANKNAKQEKFDDMMKLSNQFRGLDEGETEFLAEVAAEKRAEETRRREEEEQELLEFRRATFERAASPPDPLTLLTGSALSTSPPVASKAASSLTPSTSASVARKPPAPIAGTKRSAEEAAAVAAPPEAKKVKNISGLKPAGAAGGSAPSSAVSRKKKAAAALGIVRKKPAQ</sequence>
<dbReference type="AlphaFoldDB" id="A0AAN6GTZ7"/>
<accession>A0AAN6GTZ7</accession>
<feature type="compositionally biased region" description="Low complexity" evidence="3">
    <location>
        <begin position="227"/>
        <end position="240"/>
    </location>
</feature>
<comment type="subcellular location">
    <subcellularLocation>
        <location evidence="1">Nucleus</location>
    </subcellularLocation>
</comment>
<evidence type="ECO:0000256" key="2">
    <source>
        <dbReference type="ARBA" id="ARBA00023242"/>
    </source>
</evidence>
<organism evidence="5 6">
    <name type="scientific">Tilletia horrida</name>
    <dbReference type="NCBI Taxonomy" id="155126"/>
    <lineage>
        <taxon>Eukaryota</taxon>
        <taxon>Fungi</taxon>
        <taxon>Dikarya</taxon>
        <taxon>Basidiomycota</taxon>
        <taxon>Ustilaginomycotina</taxon>
        <taxon>Exobasidiomycetes</taxon>
        <taxon>Tilletiales</taxon>
        <taxon>Tilletiaceae</taxon>
        <taxon>Tilletia</taxon>
    </lineage>
</organism>
<feature type="compositionally biased region" description="Low complexity" evidence="3">
    <location>
        <begin position="159"/>
        <end position="190"/>
    </location>
</feature>
<evidence type="ECO:0000256" key="1">
    <source>
        <dbReference type="ARBA" id="ARBA00004123"/>
    </source>
</evidence>
<evidence type="ECO:0000259" key="4">
    <source>
        <dbReference type="Pfam" id="PF10187"/>
    </source>
</evidence>
<dbReference type="GO" id="GO:0005634">
    <property type="term" value="C:nucleus"/>
    <property type="evidence" value="ECO:0007669"/>
    <property type="project" value="UniProtKB-SubCell"/>
</dbReference>
<keyword evidence="2" id="KW-0539">Nucleus</keyword>